<dbReference type="AlphaFoldDB" id="A0A2G8JU03"/>
<dbReference type="Proteomes" id="UP000230750">
    <property type="component" value="Unassembled WGS sequence"/>
</dbReference>
<dbReference type="InterPro" id="IPR027417">
    <property type="entry name" value="P-loop_NTPase"/>
</dbReference>
<evidence type="ECO:0000313" key="2">
    <source>
        <dbReference type="EMBL" id="PIK39246.1"/>
    </source>
</evidence>
<feature type="non-terminal residue" evidence="2">
    <location>
        <position position="1"/>
    </location>
</feature>
<feature type="region of interest" description="Disordered" evidence="1">
    <location>
        <begin position="95"/>
        <end position="124"/>
    </location>
</feature>
<dbReference type="SUPFAM" id="SSF52540">
    <property type="entry name" value="P-loop containing nucleoside triphosphate hydrolases"/>
    <property type="match status" value="1"/>
</dbReference>
<name>A0A2G8JU03_STIJA</name>
<gene>
    <name evidence="2" type="ORF">BSL78_23920</name>
</gene>
<protein>
    <submittedName>
        <fullName evidence="2">Uncharacterized protein</fullName>
    </submittedName>
</protein>
<dbReference type="EMBL" id="MRZV01001260">
    <property type="protein sequence ID" value="PIK39246.1"/>
    <property type="molecule type" value="Genomic_DNA"/>
</dbReference>
<reference evidence="2 3" key="1">
    <citation type="journal article" date="2017" name="PLoS Biol.">
        <title>The sea cucumber genome provides insights into morphological evolution and visceral regeneration.</title>
        <authorList>
            <person name="Zhang X."/>
            <person name="Sun L."/>
            <person name="Yuan J."/>
            <person name="Sun Y."/>
            <person name="Gao Y."/>
            <person name="Zhang L."/>
            <person name="Li S."/>
            <person name="Dai H."/>
            <person name="Hamel J.F."/>
            <person name="Liu C."/>
            <person name="Yu Y."/>
            <person name="Liu S."/>
            <person name="Lin W."/>
            <person name="Guo K."/>
            <person name="Jin S."/>
            <person name="Xu P."/>
            <person name="Storey K.B."/>
            <person name="Huan P."/>
            <person name="Zhang T."/>
            <person name="Zhou Y."/>
            <person name="Zhang J."/>
            <person name="Lin C."/>
            <person name="Li X."/>
            <person name="Xing L."/>
            <person name="Huo D."/>
            <person name="Sun M."/>
            <person name="Wang L."/>
            <person name="Mercier A."/>
            <person name="Li F."/>
            <person name="Yang H."/>
            <person name="Xiang J."/>
        </authorList>
    </citation>
    <scope>NUCLEOTIDE SEQUENCE [LARGE SCALE GENOMIC DNA]</scope>
    <source>
        <strain evidence="2">Shaxun</strain>
        <tissue evidence="2">Muscle</tissue>
    </source>
</reference>
<sequence length="602" mass="68362">EEEDIDVAAEKVEDIDSDLKICPLFAPSWHPTEFYKTFLDFKSLTLKVILNPGSIEKPKTFEEGALMYYDTYFAQLTTFTIPTVDSFKVTGQAANKSCNETKPQKKRGRKKKGRESTTDQAPSESDLVTHLKVMTVEEAVKKQELHHIPDDELGEKVREVVIADRKGKRANARNILCGSDMKDISTFDSWMKGRLSNHDDRQNSFSNEDYRLICSRYLALVAKVNFPSRATVIKKTQGFVSATNYGNKDNLWAILTPEQLKAIYDQESLKLITGEFGTGKSLILVTKAKQLAVGECFVYLITFAGVGTDVNCYHQTNCFSVQQLRMMMGKIPTNIRLCEISEIITEYLRTNTEPWTAITGDLLEELFQFMSKRHSGNSVHFLFDEVPCYMFQSCHQTLIDLARKYKDSCLWFVLATHSHKATQFQLSDSQWFKTMMSEGYSYTPLTSSMRVPANVYQMVQIIRGNEDPTSAKKQRCGHVVDGPKPLVFIMPECICPDEIKCESIFACNCLVDRMKETVKKIFQILDPTGAAIESSEYSILVGCFVGTSFQHDLCTNLRQAFRLNKKELMFNLTSAANAKLPPPNAAYEMLRQYLMCMTDILT</sequence>
<feature type="compositionally biased region" description="Basic residues" evidence="1">
    <location>
        <begin position="104"/>
        <end position="113"/>
    </location>
</feature>
<proteinExistence type="predicted"/>
<keyword evidence="3" id="KW-1185">Reference proteome</keyword>
<dbReference type="OrthoDB" id="10511838at2759"/>
<comment type="caution">
    <text evidence="2">The sequence shown here is derived from an EMBL/GenBank/DDBJ whole genome shotgun (WGS) entry which is preliminary data.</text>
</comment>
<organism evidence="2 3">
    <name type="scientific">Stichopus japonicus</name>
    <name type="common">Sea cucumber</name>
    <dbReference type="NCBI Taxonomy" id="307972"/>
    <lineage>
        <taxon>Eukaryota</taxon>
        <taxon>Metazoa</taxon>
        <taxon>Echinodermata</taxon>
        <taxon>Eleutherozoa</taxon>
        <taxon>Echinozoa</taxon>
        <taxon>Holothuroidea</taxon>
        <taxon>Aspidochirotacea</taxon>
        <taxon>Aspidochirotida</taxon>
        <taxon>Stichopodidae</taxon>
        <taxon>Apostichopus</taxon>
    </lineage>
</organism>
<accession>A0A2G8JU03</accession>
<evidence type="ECO:0000256" key="1">
    <source>
        <dbReference type="SAM" id="MobiDB-lite"/>
    </source>
</evidence>
<evidence type="ECO:0000313" key="3">
    <source>
        <dbReference type="Proteomes" id="UP000230750"/>
    </source>
</evidence>